<evidence type="ECO:0008006" key="3">
    <source>
        <dbReference type="Google" id="ProtNLM"/>
    </source>
</evidence>
<feature type="region of interest" description="Disordered" evidence="1">
    <location>
        <begin position="73"/>
        <end position="108"/>
    </location>
</feature>
<organism evidence="2">
    <name type="scientific">Ditylum brightwellii</name>
    <dbReference type="NCBI Taxonomy" id="49249"/>
    <lineage>
        <taxon>Eukaryota</taxon>
        <taxon>Sar</taxon>
        <taxon>Stramenopiles</taxon>
        <taxon>Ochrophyta</taxon>
        <taxon>Bacillariophyta</taxon>
        <taxon>Mediophyceae</taxon>
        <taxon>Lithodesmiophycidae</taxon>
        <taxon>Lithodesmiales</taxon>
        <taxon>Lithodesmiaceae</taxon>
        <taxon>Ditylum</taxon>
    </lineage>
</organism>
<proteinExistence type="predicted"/>
<dbReference type="PANTHER" id="PTHR33171">
    <property type="entry name" value="LAR_N DOMAIN-CONTAINING PROTEIN"/>
    <property type="match status" value="1"/>
</dbReference>
<gene>
    <name evidence="2" type="ORF">DBRI00130_LOCUS13194</name>
</gene>
<sequence>MNDKVQEPPRSLVCAIGSEETVLSDEDIKAKLIPFLESLGPREDILILPPDFTRFHSQSGKITQFISEHYNFTPRAKDDAPPSKISKTSEGEDVSIKGGSDTEETKPPKMQILPALGTHAPMTEEQIKTMFGEELAAKKPNPFLVHEWRKDVITIGRAPSEMVKDATNGMVDQPWPAQLNKLVWSKRNHDPKTQPHKSLILSIGQVVPHEVMGMANFNKNLFVGVGGVEAINMSHFIGAVYGMENMMGRASNPLRSILNYASKTYLEKELDLWYVLTVMGTNKITGGLEMRGLYIGNDIECYNRACDLSLKVNFTLLEKAPKKVVVYLDEGEYHSTWLGNKAIYRTRMAIATGGELIILAPGVRKFGEDDQVDELIRQYGYVGTPAVMKAMEDSPILKENLSAVAHLIHGSSEGRFSVTYCPGHLTREEVEGVGFKYQDLNEVQKIYDTKVLKDGWNVKKDEENGTEEEFYYVSNPALGLWATQDRFKETEEKTERNAAVSISSQQVACDGSGGVGGWEKPPV</sequence>
<reference evidence="2" key="1">
    <citation type="submission" date="2021-01" db="EMBL/GenBank/DDBJ databases">
        <authorList>
            <person name="Corre E."/>
            <person name="Pelletier E."/>
            <person name="Niang G."/>
            <person name="Scheremetjew M."/>
            <person name="Finn R."/>
            <person name="Kale V."/>
            <person name="Holt S."/>
            <person name="Cochrane G."/>
            <person name="Meng A."/>
            <person name="Brown T."/>
            <person name="Cohen L."/>
        </authorList>
    </citation>
    <scope>NUCLEOTIDE SEQUENCE</scope>
    <source>
        <strain evidence="2">GSO104</strain>
    </source>
</reference>
<dbReference type="InterPro" id="IPR043166">
    <property type="entry name" value="LarA-like_C"/>
</dbReference>
<dbReference type="Gene3D" id="3.90.226.30">
    <property type="match status" value="1"/>
</dbReference>
<dbReference type="Gene3D" id="3.40.50.11440">
    <property type="match status" value="2"/>
</dbReference>
<protein>
    <recommendedName>
        <fullName evidence="3">LarA-like N-terminal domain-containing protein</fullName>
    </recommendedName>
</protein>
<dbReference type="AlphaFoldDB" id="A0A7S4R721"/>
<dbReference type="EMBL" id="HBNS01016470">
    <property type="protein sequence ID" value="CAE4603942.1"/>
    <property type="molecule type" value="Transcribed_RNA"/>
</dbReference>
<dbReference type="PANTHER" id="PTHR33171:SF17">
    <property type="entry name" value="LARA-LIKE N-TERMINAL DOMAIN-CONTAINING PROTEIN"/>
    <property type="match status" value="1"/>
</dbReference>
<dbReference type="InterPro" id="IPR048068">
    <property type="entry name" value="LarA-like"/>
</dbReference>
<name>A0A7S4R721_9STRA</name>
<accession>A0A7S4R721</accession>
<evidence type="ECO:0000313" key="2">
    <source>
        <dbReference type="EMBL" id="CAE4603942.1"/>
    </source>
</evidence>
<evidence type="ECO:0000256" key="1">
    <source>
        <dbReference type="SAM" id="MobiDB-lite"/>
    </source>
</evidence>